<proteinExistence type="predicted"/>
<reference evidence="1" key="1">
    <citation type="submission" date="2022-07" db="EMBL/GenBank/DDBJ databases">
        <title>Chromosome-level genome of Muraenolepis orangiensis.</title>
        <authorList>
            <person name="Kim J."/>
        </authorList>
    </citation>
    <scope>NUCLEOTIDE SEQUENCE</scope>
    <source>
        <strain evidence="1">KU_S4_2022</strain>
        <tissue evidence="1">Muscle</tissue>
    </source>
</reference>
<evidence type="ECO:0000313" key="2">
    <source>
        <dbReference type="Proteomes" id="UP001148018"/>
    </source>
</evidence>
<evidence type="ECO:0000313" key="1">
    <source>
        <dbReference type="EMBL" id="KAJ3611795.1"/>
    </source>
</evidence>
<gene>
    <name evidence="1" type="ORF">NHX12_021809</name>
</gene>
<keyword evidence="2" id="KW-1185">Reference proteome</keyword>
<dbReference type="InterPro" id="IPR051832">
    <property type="entry name" value="mTOR-Rac_regulators"/>
</dbReference>
<dbReference type="OrthoDB" id="8941763at2759"/>
<dbReference type="AlphaFoldDB" id="A0A9Q0EU82"/>
<comment type="caution">
    <text evidence="1">The sequence shown here is derived from an EMBL/GenBank/DDBJ whole genome shotgun (WGS) entry which is preliminary data.</text>
</comment>
<sequence length="258" mass="28677">MDKFNTMAIMEGRKEQVTLTVDNVHLEYGVVYDYDSTAGVKCHVLEKMVEPSGFFSLTAKILEALARNDDSLVQTCGRLCAGADLIPEELRLRFSAVCGERLEHVHRRLSNYRKFARVLKNRAWPTFKQAKSKVSPLHSSDFCPTNCHVNVMEVSYPRTGASLGSAFGVQLDSRRNTLERGGRGAAEHGKLTPMVHAQHTITTMAAPSGHSLGRTEGHGLRFLLREDELQAMDAYQKLLAKLSAVVKEMDAHAAQIHE</sequence>
<dbReference type="GO" id="GO:0005085">
    <property type="term" value="F:guanyl-nucleotide exchange factor activity"/>
    <property type="evidence" value="ECO:0007669"/>
    <property type="project" value="TreeGrafter"/>
</dbReference>
<protein>
    <submittedName>
        <fullName evidence="1">Uncharacterized protein</fullName>
    </submittedName>
</protein>
<accession>A0A9Q0EU82</accession>
<dbReference type="PANTHER" id="PTHR22829">
    <property type="entry name" value="DEP DOMAIN PROTEIN"/>
    <property type="match status" value="1"/>
</dbReference>
<dbReference type="GO" id="GO:0007186">
    <property type="term" value="P:G protein-coupled receptor signaling pathway"/>
    <property type="evidence" value="ECO:0007669"/>
    <property type="project" value="TreeGrafter"/>
</dbReference>
<organism evidence="1 2">
    <name type="scientific">Muraenolepis orangiensis</name>
    <name type="common">Patagonian moray cod</name>
    <dbReference type="NCBI Taxonomy" id="630683"/>
    <lineage>
        <taxon>Eukaryota</taxon>
        <taxon>Metazoa</taxon>
        <taxon>Chordata</taxon>
        <taxon>Craniata</taxon>
        <taxon>Vertebrata</taxon>
        <taxon>Euteleostomi</taxon>
        <taxon>Actinopterygii</taxon>
        <taxon>Neopterygii</taxon>
        <taxon>Teleostei</taxon>
        <taxon>Neoteleostei</taxon>
        <taxon>Acanthomorphata</taxon>
        <taxon>Zeiogadaria</taxon>
        <taxon>Gadariae</taxon>
        <taxon>Gadiformes</taxon>
        <taxon>Muraenolepidoidei</taxon>
        <taxon>Muraenolepididae</taxon>
        <taxon>Muraenolepis</taxon>
    </lineage>
</organism>
<name>A0A9Q0EU82_9TELE</name>
<dbReference type="GO" id="GO:0023051">
    <property type="term" value="P:regulation of signaling"/>
    <property type="evidence" value="ECO:0007669"/>
    <property type="project" value="TreeGrafter"/>
</dbReference>
<dbReference type="PANTHER" id="PTHR22829:SF1">
    <property type="entry name" value="PHOSPHATIDYLINOSITOL 3,4,5-TRISPHOSPHATE-DEPENDENT RAC EXCHANGER 2 PROTEIN"/>
    <property type="match status" value="1"/>
</dbReference>
<dbReference type="Proteomes" id="UP001148018">
    <property type="component" value="Unassembled WGS sequence"/>
</dbReference>
<dbReference type="GO" id="GO:0005886">
    <property type="term" value="C:plasma membrane"/>
    <property type="evidence" value="ECO:0007669"/>
    <property type="project" value="TreeGrafter"/>
</dbReference>
<dbReference type="GO" id="GO:0005096">
    <property type="term" value="F:GTPase activator activity"/>
    <property type="evidence" value="ECO:0007669"/>
    <property type="project" value="TreeGrafter"/>
</dbReference>
<dbReference type="EMBL" id="JANIIK010000037">
    <property type="protein sequence ID" value="KAJ3611795.1"/>
    <property type="molecule type" value="Genomic_DNA"/>
</dbReference>